<sequence>MYFKSKRDPWMTVLLWAFAIAFISFPIFFPKFGVWMTPGFLDQQWIKIAALSPIGFLCLWIWFETGYTVNENVLKINYGPFKKLINIQQIKSIRETKNPFTDPALSMDKIEINYSGFKTIAISPENKNVFIRELMRHHPEIQIKS</sequence>
<evidence type="ECO:0000313" key="4">
    <source>
        <dbReference type="Proteomes" id="UP001597561"/>
    </source>
</evidence>
<keyword evidence="1" id="KW-1133">Transmembrane helix</keyword>
<dbReference type="InterPro" id="IPR009589">
    <property type="entry name" value="PH_YyaB-like"/>
</dbReference>
<feature type="transmembrane region" description="Helical" evidence="1">
    <location>
        <begin position="44"/>
        <end position="63"/>
    </location>
</feature>
<accession>A0ABW5ZJN0</accession>
<evidence type="ECO:0000313" key="3">
    <source>
        <dbReference type="EMBL" id="MFD2912261.1"/>
    </source>
</evidence>
<organism evidence="3 4">
    <name type="scientific">Jeotgalibacillus terrae</name>
    <dbReference type="NCBI Taxonomy" id="587735"/>
    <lineage>
        <taxon>Bacteria</taxon>
        <taxon>Bacillati</taxon>
        <taxon>Bacillota</taxon>
        <taxon>Bacilli</taxon>
        <taxon>Bacillales</taxon>
        <taxon>Caryophanaceae</taxon>
        <taxon>Jeotgalibacillus</taxon>
    </lineage>
</organism>
<gene>
    <name evidence="3" type="ORF">ACFS5P_10285</name>
</gene>
<name>A0ABW5ZJN0_9BACL</name>
<reference evidence="4" key="1">
    <citation type="journal article" date="2019" name="Int. J. Syst. Evol. Microbiol.">
        <title>The Global Catalogue of Microorganisms (GCM) 10K type strain sequencing project: providing services to taxonomists for standard genome sequencing and annotation.</title>
        <authorList>
            <consortium name="The Broad Institute Genomics Platform"/>
            <consortium name="The Broad Institute Genome Sequencing Center for Infectious Disease"/>
            <person name="Wu L."/>
            <person name="Ma J."/>
        </authorList>
    </citation>
    <scope>NUCLEOTIDE SEQUENCE [LARGE SCALE GENOMIC DNA]</scope>
    <source>
        <strain evidence="4">KCTC 13528</strain>
    </source>
</reference>
<feature type="transmembrane region" description="Helical" evidence="1">
    <location>
        <begin position="12"/>
        <end position="32"/>
    </location>
</feature>
<dbReference type="EMBL" id="JBHUPG010000019">
    <property type="protein sequence ID" value="MFD2912261.1"/>
    <property type="molecule type" value="Genomic_DNA"/>
</dbReference>
<evidence type="ECO:0000256" key="1">
    <source>
        <dbReference type="SAM" id="Phobius"/>
    </source>
</evidence>
<comment type="caution">
    <text evidence="3">The sequence shown here is derived from an EMBL/GenBank/DDBJ whole genome shotgun (WGS) entry which is preliminary data.</text>
</comment>
<proteinExistence type="predicted"/>
<feature type="domain" description="Uncharacterized protein YyaB-like PH" evidence="2">
    <location>
        <begin position="65"/>
        <end position="136"/>
    </location>
</feature>
<keyword evidence="1" id="KW-0812">Transmembrane</keyword>
<keyword evidence="4" id="KW-1185">Reference proteome</keyword>
<evidence type="ECO:0000259" key="2">
    <source>
        <dbReference type="Pfam" id="PF06713"/>
    </source>
</evidence>
<protein>
    <submittedName>
        <fullName evidence="3">PH domain-containing protein</fullName>
    </submittedName>
</protein>
<dbReference type="Proteomes" id="UP001597561">
    <property type="component" value="Unassembled WGS sequence"/>
</dbReference>
<dbReference type="RefSeq" id="WP_204728826.1">
    <property type="nucleotide sequence ID" value="NZ_JAFBDK010000005.1"/>
</dbReference>
<dbReference type="Pfam" id="PF06713">
    <property type="entry name" value="bPH_4"/>
    <property type="match status" value="1"/>
</dbReference>
<keyword evidence="1" id="KW-0472">Membrane</keyword>